<sequence length="67" mass="6931">MADTVSPERIAVIAAAARVPLPEGAAERIAKAVAPVAARMAQTDISVAFEIEPASYIVAARKGAKRD</sequence>
<evidence type="ECO:0000313" key="1">
    <source>
        <dbReference type="EMBL" id="ARQ02283.1"/>
    </source>
</evidence>
<dbReference type="Proteomes" id="UP000194137">
    <property type="component" value="Chromosome"/>
</dbReference>
<proteinExistence type="predicted"/>
<gene>
    <name evidence="1" type="ORF">CAK95_26660</name>
</gene>
<reference evidence="1 2" key="1">
    <citation type="submission" date="2017-05" db="EMBL/GenBank/DDBJ databases">
        <title>Full genome sequence of Pseudorhodoplanes sinuspersici.</title>
        <authorList>
            <person name="Dastgheib S.M.M."/>
            <person name="Shavandi M."/>
            <person name="Tirandaz H."/>
        </authorList>
    </citation>
    <scope>NUCLEOTIDE SEQUENCE [LARGE SCALE GENOMIC DNA]</scope>
    <source>
        <strain evidence="1 2">RIPI110</strain>
    </source>
</reference>
<accession>A0A1W6ZYA7</accession>
<dbReference type="KEGG" id="psin:CAK95_26660"/>
<dbReference type="AlphaFoldDB" id="A0A1W6ZYA7"/>
<name>A0A1W6ZYA7_9HYPH</name>
<organism evidence="1 2">
    <name type="scientific">Pseudorhodoplanes sinuspersici</name>
    <dbReference type="NCBI Taxonomy" id="1235591"/>
    <lineage>
        <taxon>Bacteria</taxon>
        <taxon>Pseudomonadati</taxon>
        <taxon>Pseudomonadota</taxon>
        <taxon>Alphaproteobacteria</taxon>
        <taxon>Hyphomicrobiales</taxon>
        <taxon>Pseudorhodoplanes</taxon>
    </lineage>
</organism>
<dbReference type="EMBL" id="CP021112">
    <property type="protein sequence ID" value="ARQ02283.1"/>
    <property type="molecule type" value="Genomic_DNA"/>
</dbReference>
<keyword evidence="2" id="KW-1185">Reference proteome</keyword>
<dbReference type="RefSeq" id="WP_086090714.1">
    <property type="nucleotide sequence ID" value="NZ_CP021112.1"/>
</dbReference>
<evidence type="ECO:0000313" key="2">
    <source>
        <dbReference type="Proteomes" id="UP000194137"/>
    </source>
</evidence>
<protein>
    <submittedName>
        <fullName evidence="1">Uncharacterized protein</fullName>
    </submittedName>
</protein>
<dbReference type="STRING" id="1235591.CAK95_26660"/>